<proteinExistence type="predicted"/>
<reference evidence="1" key="1">
    <citation type="submission" date="2021-01" db="EMBL/GenBank/DDBJ databases">
        <authorList>
            <person name="Corre E."/>
            <person name="Pelletier E."/>
            <person name="Niang G."/>
            <person name="Scheremetjew M."/>
            <person name="Finn R."/>
            <person name="Kale V."/>
            <person name="Holt S."/>
            <person name="Cochrane G."/>
            <person name="Meng A."/>
            <person name="Brown T."/>
            <person name="Cohen L."/>
        </authorList>
    </citation>
    <scope>NUCLEOTIDE SEQUENCE</scope>
    <source>
        <strain evidence="1">CCAP1064/1</strain>
    </source>
</reference>
<dbReference type="AlphaFoldDB" id="A0A7S0GLS6"/>
<sequence>MKNELRHVHNDGDLSTGSVMNGIADAILKCGPRDGMIEDKNKKDQTGFDAMHLQTPPSTIIEVDEMSLGDLTAHTADFHYMEREKNKASMQQLTHRALPVAFGGDGVCEALTPLKLSYIEKNRIKGVKGYRVQESLIDKYHTVEEDYFKEYGDLQSNTSMVNGVRHLETR</sequence>
<protein>
    <submittedName>
        <fullName evidence="1">Uncharacterized protein</fullName>
    </submittedName>
</protein>
<dbReference type="EMBL" id="HBEL01052274">
    <property type="protein sequence ID" value="CAD8427747.1"/>
    <property type="molecule type" value="Transcribed_RNA"/>
</dbReference>
<organism evidence="1">
    <name type="scientific">Proboscia inermis</name>
    <dbReference type="NCBI Taxonomy" id="420281"/>
    <lineage>
        <taxon>Eukaryota</taxon>
        <taxon>Sar</taxon>
        <taxon>Stramenopiles</taxon>
        <taxon>Ochrophyta</taxon>
        <taxon>Bacillariophyta</taxon>
        <taxon>Coscinodiscophyceae</taxon>
        <taxon>Rhizosoleniophycidae</taxon>
        <taxon>Rhizosoleniales</taxon>
        <taxon>Rhizosoleniaceae</taxon>
        <taxon>Proboscia</taxon>
    </lineage>
</organism>
<name>A0A7S0GLS6_9STRA</name>
<accession>A0A7S0GLS6</accession>
<gene>
    <name evidence="1" type="ORF">PINE0816_LOCUS23913</name>
</gene>
<evidence type="ECO:0000313" key="1">
    <source>
        <dbReference type="EMBL" id="CAD8427747.1"/>
    </source>
</evidence>